<dbReference type="Proteomes" id="UP001327219">
    <property type="component" value="Chromosome"/>
</dbReference>
<sequence length="996" mass="111623">MNKIKIGSILKKFCLYGTALVVCMLSYFSFFGPKNLAVVDAIVKNLIEINIANLEIEDIKTGVLLDWKDRSLLLSIEECRLNYNKKTSLTLPDFKLKLNLLSLVLNKPGQILKGVVLNEQKMEIVYHKENQGKHATQEKIPITNVLTFVEKYKEELKNSAYRTDDFVIGIHNNGGTELDVVLQNFEINFGDFSTNLNANIKTTIKIGNVSTQAEFLIKDNSKNALNVDGILTNTPLTSNGKGFEILGTTLQTNFQLSISTKIDFLNAFDKISFQFLQKGGGYIHNDTYLNNGLKINHLELKGEVLDNAKELRISEIDARIEDNIIISGNAKYAQKNFSSAFYIENLSAAQLFKKWQKKLYSEAYQWLVQHILSGEVSKLEIAKQHNEAGTSSIGTKISFKNVDMKYLSTAPNLYLKEGEVRILSNTLSVHSTDAAMSNSQINQINATIEDLTEEQIAMRFSANIYGDITDQINIANSHYAIGLLPNIKGKANSKIDFIVPFYKTPTFEDIELNLQSQLSQVAISDIFYGYDINQGVFKTKLLGQNLYVEGQGNINGYLNTKINGEFSIKDRNSFNINLSSKTSLENFQKAGVPFSQFFGDKIKVKGVINGHNNVVESEFTADLHNTSVNLQSIGIEKKVKMPGKIQVKLYNEGLGETKILKCTCSIPGQNFSGIGQINHKLNELTHFKGTLSQKNSKGLTFQYDKNVSLRKFVLDGVEIDLSSINIVDIPTFFNLSKEKEKEKSPLSFSAKVDRVKLKNDILLTNSIIQANNLKNKKFEMVTSLAEDKKIRIYYNYPVLSITSPDAGAVFKGLGITDKINSGTLEIKGQFKSPSHFQGSLELSKFYALKTPFLVNLLTLSAPLTSLQSMMKNKGIEFYSFRCPIEYINDRLEFTDCIAESIILALKIRGNVDLQTGYLDAKGVMVPENIVNTLFKKIPLLNVLSGHKNEGLILSTLFDVKGYINKDIKIYANYLSTFTPGFLREIFKKPINTRNAN</sequence>
<accession>A0ABZ0ULF4</accession>
<evidence type="ECO:0000256" key="1">
    <source>
        <dbReference type="SAM" id="Phobius"/>
    </source>
</evidence>
<name>A0ABZ0ULF4_9RICK</name>
<evidence type="ECO:0000313" key="2">
    <source>
        <dbReference type="EMBL" id="WPX96966.1"/>
    </source>
</evidence>
<keyword evidence="1" id="KW-0472">Membrane</keyword>
<feature type="transmembrane region" description="Helical" evidence="1">
    <location>
        <begin position="12"/>
        <end position="30"/>
    </location>
</feature>
<proteinExistence type="predicted"/>
<keyword evidence="1" id="KW-0812">Transmembrane</keyword>
<evidence type="ECO:0008006" key="4">
    <source>
        <dbReference type="Google" id="ProtNLM"/>
    </source>
</evidence>
<keyword evidence="3" id="KW-1185">Reference proteome</keyword>
<dbReference type="RefSeq" id="WP_323732631.1">
    <property type="nucleotide sequence ID" value="NZ_CP110820.1"/>
</dbReference>
<dbReference type="EMBL" id="CP110820">
    <property type="protein sequence ID" value="WPX96966.1"/>
    <property type="molecule type" value="Genomic_DNA"/>
</dbReference>
<organism evidence="2 3">
    <name type="scientific">Candidatus Bandiella euplotis</name>
    <dbReference type="NCBI Taxonomy" id="1664265"/>
    <lineage>
        <taxon>Bacteria</taxon>
        <taxon>Pseudomonadati</taxon>
        <taxon>Pseudomonadota</taxon>
        <taxon>Alphaproteobacteria</taxon>
        <taxon>Rickettsiales</taxon>
        <taxon>Candidatus Midichloriaceae</taxon>
        <taxon>Candidatus Bandiella</taxon>
    </lineage>
</organism>
<protein>
    <recommendedName>
        <fullName evidence="4">DUF3971 domain-containing protein</fullName>
    </recommendedName>
</protein>
<evidence type="ECO:0000313" key="3">
    <source>
        <dbReference type="Proteomes" id="UP001327219"/>
    </source>
</evidence>
<reference evidence="2 3" key="1">
    <citation type="submission" date="2022-11" db="EMBL/GenBank/DDBJ databases">
        <title>Host association and intracellularity evolved multiple times independently in the Rickettsiales.</title>
        <authorList>
            <person name="Castelli M."/>
            <person name="Nardi T."/>
            <person name="Gammuto L."/>
            <person name="Bellinzona G."/>
            <person name="Sabaneyeva E."/>
            <person name="Potekhin A."/>
            <person name="Serra V."/>
            <person name="Petroni G."/>
            <person name="Sassera D."/>
        </authorList>
    </citation>
    <scope>NUCLEOTIDE SEQUENCE [LARGE SCALE GENOMIC DNA]</scope>
    <source>
        <strain evidence="2 3">NDG2</strain>
    </source>
</reference>
<gene>
    <name evidence="2" type="ORF">Bandiella_01105</name>
</gene>
<keyword evidence="1" id="KW-1133">Transmembrane helix</keyword>